<feature type="transmembrane region" description="Helical" evidence="11">
    <location>
        <begin position="842"/>
        <end position="861"/>
    </location>
</feature>
<evidence type="ECO:0000256" key="4">
    <source>
        <dbReference type="ARBA" id="ARBA00022475"/>
    </source>
</evidence>
<evidence type="ECO:0000256" key="8">
    <source>
        <dbReference type="ARBA" id="ARBA00023136"/>
    </source>
</evidence>
<feature type="transmembrane region" description="Helical" evidence="11">
    <location>
        <begin position="562"/>
        <end position="583"/>
    </location>
</feature>
<feature type="domain" description="MrpA C-terminal/MbhE" evidence="16">
    <location>
        <begin position="676"/>
        <end position="757"/>
    </location>
</feature>
<dbReference type="InterPro" id="IPR001516">
    <property type="entry name" value="Proton_antipo_N"/>
</dbReference>
<gene>
    <name evidence="17" type="ORF">RM572_05735</name>
</gene>
<feature type="transmembrane region" description="Helical" evidence="11">
    <location>
        <begin position="402"/>
        <end position="422"/>
    </location>
</feature>
<dbReference type="PRINTS" id="PR01434">
    <property type="entry name" value="NADHDHGNASE5"/>
</dbReference>
<feature type="domain" description="MrpA C-terminal/MbhD" evidence="15">
    <location>
        <begin position="603"/>
        <end position="666"/>
    </location>
</feature>
<comment type="subcellular location">
    <subcellularLocation>
        <location evidence="1">Cell membrane</location>
        <topology evidence="1">Multi-pass membrane protein</topology>
    </subcellularLocation>
    <subcellularLocation>
        <location evidence="9">Membrane</location>
        <topology evidence="9">Multi-pass membrane protein</topology>
    </subcellularLocation>
</comment>
<keyword evidence="2" id="KW-0813">Transport</keyword>
<feature type="compositionally biased region" description="Basic and acidic residues" evidence="10">
    <location>
        <begin position="779"/>
        <end position="790"/>
    </location>
</feature>
<keyword evidence="3" id="KW-0050">Antiport</keyword>
<keyword evidence="6 11" id="KW-1133">Transmembrane helix</keyword>
<feature type="transmembrane region" description="Helical" evidence="11">
    <location>
        <begin position="813"/>
        <end position="836"/>
    </location>
</feature>
<dbReference type="Proteomes" id="UP001183414">
    <property type="component" value="Unassembled WGS sequence"/>
</dbReference>
<comment type="caution">
    <text evidence="17">The sequence shown here is derived from an EMBL/GenBank/DDBJ whole genome shotgun (WGS) entry which is preliminary data.</text>
</comment>
<feature type="transmembrane region" description="Helical" evidence="11">
    <location>
        <begin position="442"/>
        <end position="462"/>
    </location>
</feature>
<feature type="domain" description="Na+/H+ antiporter MnhB subunit-related protein" evidence="14">
    <location>
        <begin position="815"/>
        <end position="937"/>
    </location>
</feature>
<feature type="domain" description="NADH:quinone oxidoreductase/Mrp antiporter transmembrane" evidence="12">
    <location>
        <begin position="122"/>
        <end position="392"/>
    </location>
</feature>
<dbReference type="InterPro" id="IPR007182">
    <property type="entry name" value="MnhB"/>
</dbReference>
<feature type="transmembrane region" description="Helical" evidence="11">
    <location>
        <begin position="918"/>
        <end position="940"/>
    </location>
</feature>
<feature type="transmembrane region" description="Helical" evidence="11">
    <location>
        <begin position="263"/>
        <end position="284"/>
    </location>
</feature>
<evidence type="ECO:0000256" key="9">
    <source>
        <dbReference type="RuleBase" id="RU000320"/>
    </source>
</evidence>
<evidence type="ECO:0000256" key="2">
    <source>
        <dbReference type="ARBA" id="ARBA00022448"/>
    </source>
</evidence>
<name>A0ABU2NMR9_9ACTN</name>
<feature type="transmembrane region" description="Helical" evidence="11">
    <location>
        <begin position="222"/>
        <end position="243"/>
    </location>
</feature>
<reference evidence="18" key="1">
    <citation type="submission" date="2023-07" db="EMBL/GenBank/DDBJ databases">
        <title>30 novel species of actinomycetes from the DSMZ collection.</title>
        <authorList>
            <person name="Nouioui I."/>
        </authorList>
    </citation>
    <scope>NUCLEOTIDE SEQUENCE [LARGE SCALE GENOMIC DNA]</scope>
    <source>
        <strain evidence="18">DSM 42041</strain>
    </source>
</reference>
<dbReference type="InterPro" id="IPR001750">
    <property type="entry name" value="ND/Mrp_TM"/>
</dbReference>
<evidence type="ECO:0000313" key="18">
    <source>
        <dbReference type="Proteomes" id="UP001183414"/>
    </source>
</evidence>
<feature type="transmembrane region" description="Helical" evidence="11">
    <location>
        <begin position="197"/>
        <end position="215"/>
    </location>
</feature>
<feature type="transmembrane region" description="Helical" evidence="11">
    <location>
        <begin position="291"/>
        <end position="309"/>
    </location>
</feature>
<dbReference type="Pfam" id="PF00361">
    <property type="entry name" value="Proton_antipo_M"/>
    <property type="match status" value="1"/>
</dbReference>
<feature type="domain" description="NADH-Ubiquinone oxidoreductase (complex I) chain 5 N-terminal" evidence="13">
    <location>
        <begin position="64"/>
        <end position="104"/>
    </location>
</feature>
<dbReference type="Pfam" id="PF20501">
    <property type="entry name" value="MbhE"/>
    <property type="match status" value="1"/>
</dbReference>
<feature type="transmembrane region" description="Helical" evidence="11">
    <location>
        <begin position="159"/>
        <end position="177"/>
    </location>
</feature>
<evidence type="ECO:0000256" key="5">
    <source>
        <dbReference type="ARBA" id="ARBA00022692"/>
    </source>
</evidence>
<evidence type="ECO:0000256" key="7">
    <source>
        <dbReference type="ARBA" id="ARBA00023065"/>
    </source>
</evidence>
<dbReference type="Pfam" id="PF13244">
    <property type="entry name" value="MbhD"/>
    <property type="match status" value="1"/>
</dbReference>
<evidence type="ECO:0000259" key="15">
    <source>
        <dbReference type="Pfam" id="PF13244"/>
    </source>
</evidence>
<evidence type="ECO:0000256" key="10">
    <source>
        <dbReference type="SAM" id="MobiDB-lite"/>
    </source>
</evidence>
<accession>A0ABU2NMR9</accession>
<dbReference type="NCBIfam" id="NF009284">
    <property type="entry name" value="PRK12644.1"/>
    <property type="match status" value="1"/>
</dbReference>
<dbReference type="InterPro" id="IPR025383">
    <property type="entry name" value="MrpA_C/MbhD"/>
</dbReference>
<evidence type="ECO:0000256" key="6">
    <source>
        <dbReference type="ARBA" id="ARBA00022989"/>
    </source>
</evidence>
<evidence type="ECO:0000256" key="3">
    <source>
        <dbReference type="ARBA" id="ARBA00022449"/>
    </source>
</evidence>
<feature type="transmembrane region" description="Helical" evidence="11">
    <location>
        <begin position="618"/>
        <end position="637"/>
    </location>
</feature>
<keyword evidence="4" id="KW-1003">Cell membrane</keyword>
<feature type="transmembrane region" description="Helical" evidence="11">
    <location>
        <begin position="873"/>
        <end position="898"/>
    </location>
</feature>
<feature type="transmembrane region" description="Helical" evidence="11">
    <location>
        <begin position="488"/>
        <end position="512"/>
    </location>
</feature>
<feature type="transmembrane region" description="Helical" evidence="11">
    <location>
        <begin position="643"/>
        <end position="662"/>
    </location>
</feature>
<evidence type="ECO:0000259" key="16">
    <source>
        <dbReference type="Pfam" id="PF20501"/>
    </source>
</evidence>
<dbReference type="InterPro" id="IPR050616">
    <property type="entry name" value="CPA3_Na-H_Antiporter_A"/>
</dbReference>
<proteinExistence type="predicted"/>
<feature type="transmembrane region" description="Helical" evidence="11">
    <location>
        <begin position="742"/>
        <end position="760"/>
    </location>
</feature>
<evidence type="ECO:0000256" key="11">
    <source>
        <dbReference type="SAM" id="Phobius"/>
    </source>
</evidence>
<evidence type="ECO:0000256" key="1">
    <source>
        <dbReference type="ARBA" id="ARBA00004651"/>
    </source>
</evidence>
<feature type="transmembrane region" description="Helical" evidence="11">
    <location>
        <begin position="315"/>
        <end position="339"/>
    </location>
</feature>
<evidence type="ECO:0000259" key="12">
    <source>
        <dbReference type="Pfam" id="PF00361"/>
    </source>
</evidence>
<sequence>MWFLLAAHAGVAAALPWAARHAGRAVWLLAALVPLATVTWGAVQADRVLANEPVVARLDWAPSLGLVLDLRLDALALTMLWVVGGVGTAVLVFARTYVERDAGREAGLLLAFAGAMTGLVLADNLLVLYVFWELTTVVSFLLIAGRGEGAERRAAAERALLVTVAGGLAMLLGLVMLGEAAGSYRISEVLADPPRGGTVGAAVVLVLVGAFAKSAQMPLHGWLPAAMVAPTPVSAYLHAAAMVKAGVYLVARLAPGFAEVPVWRPLVLCVGLLSLVLGAVLALRETDLKRLLAYGTVSMLGMLTALFGAGTRTAALAGVVLLLAHAAYKSALFLTVGILDRQAGTRDLRELSGVGRRWPLFASVGALAAASLAGLPPLVGFLGKETALEAFLHGYGLPARQGLLVGLTLGAAFTVAYGARLVRGAFGGRPGDSAAQVSPPPAALLAPTAALAAAGAVLGVWYTGTADLATAYARAFPPGPEGAYKISLWHGFTPVLGLSALTLAAGVLVFLLRDAVARGAVRALGRRFRPPGPSLGYRAVVQALGVVAVGVTRRTQAGSLPAYLTVLLATVLLVPGGALLLAVPELDDVPLWWSLMEVPPALVVVAAAVAVVGITHRLTGVLLVGAVGYGVAGLFLVHGAPDLALTQFLVETMTLVVVVLVLRRMPARFTPGHTARRVRTLRGAVSVGVGVLVAFFALAATSGPRVRPASEELLLRLKETGAYNAVNAVVVEFRALDTLGEISVLLVTAIGVVSLVQVRGRSGEVLPSRPSAVSGPARRAGDRRAAGARAHWDEPRGRWLPGAHERPGFERSVLLEVVTRLLFLSIVVFSLFLLFSGHYRPGGGFAGGLVAGQALVLRYLVGGRADLGLTLPVRPGAVAGGGLAVAAVTALLPMAAGAPMLTSTLVTAHLPLLGDLKFATSLFFDVGVYLVVVGVTLKLLSAVGTSLEDRTA</sequence>
<keyword evidence="7" id="KW-0406">Ion transport</keyword>
<evidence type="ECO:0000259" key="14">
    <source>
        <dbReference type="Pfam" id="PF04039"/>
    </source>
</evidence>
<feature type="transmembrane region" description="Helical" evidence="11">
    <location>
        <begin position="589"/>
        <end position="611"/>
    </location>
</feature>
<dbReference type="InterPro" id="IPR046806">
    <property type="entry name" value="MrpA_C/MbhE"/>
</dbReference>
<feature type="region of interest" description="Disordered" evidence="10">
    <location>
        <begin position="767"/>
        <end position="790"/>
    </location>
</feature>
<dbReference type="PANTHER" id="PTHR43373:SF1">
    <property type="entry name" value="NA(+)_H(+) ANTIPORTER SUBUNIT A"/>
    <property type="match status" value="1"/>
</dbReference>
<dbReference type="Pfam" id="PF00662">
    <property type="entry name" value="Proton_antipo_N"/>
    <property type="match status" value="1"/>
</dbReference>
<evidence type="ECO:0000259" key="13">
    <source>
        <dbReference type="Pfam" id="PF00662"/>
    </source>
</evidence>
<keyword evidence="5 9" id="KW-0812">Transmembrane</keyword>
<feature type="transmembrane region" description="Helical" evidence="11">
    <location>
        <begin position="106"/>
        <end position="122"/>
    </location>
</feature>
<evidence type="ECO:0000313" key="17">
    <source>
        <dbReference type="EMBL" id="MDT0378279.1"/>
    </source>
</evidence>
<keyword evidence="8 11" id="KW-0472">Membrane</keyword>
<feature type="transmembrane region" description="Helical" evidence="11">
    <location>
        <begin position="683"/>
        <end position="701"/>
    </location>
</feature>
<organism evidence="17 18">
    <name type="scientific">Streptomyces hazeniae</name>
    <dbReference type="NCBI Taxonomy" id="3075538"/>
    <lineage>
        <taxon>Bacteria</taxon>
        <taxon>Bacillati</taxon>
        <taxon>Actinomycetota</taxon>
        <taxon>Actinomycetes</taxon>
        <taxon>Kitasatosporales</taxon>
        <taxon>Streptomycetaceae</taxon>
        <taxon>Streptomyces</taxon>
    </lineage>
</organism>
<protein>
    <submittedName>
        <fullName evidence="17">Na+/H+ antiporter subunit A</fullName>
    </submittedName>
</protein>
<dbReference type="EMBL" id="JAVREQ010000003">
    <property type="protein sequence ID" value="MDT0378279.1"/>
    <property type="molecule type" value="Genomic_DNA"/>
</dbReference>
<dbReference type="Pfam" id="PF04039">
    <property type="entry name" value="MnhB"/>
    <property type="match status" value="1"/>
</dbReference>
<dbReference type="RefSeq" id="WP_311672185.1">
    <property type="nucleotide sequence ID" value="NZ_JAVREQ010000003.1"/>
</dbReference>
<feature type="transmembrane region" description="Helical" evidence="11">
    <location>
        <begin position="74"/>
        <end position="94"/>
    </location>
</feature>
<feature type="transmembrane region" description="Helical" evidence="11">
    <location>
        <begin position="128"/>
        <end position="147"/>
    </location>
</feature>
<keyword evidence="18" id="KW-1185">Reference proteome</keyword>
<feature type="transmembrane region" description="Helical" evidence="11">
    <location>
        <begin position="360"/>
        <end position="382"/>
    </location>
</feature>
<dbReference type="PANTHER" id="PTHR43373">
    <property type="entry name" value="NA(+)/H(+) ANTIPORTER SUBUNIT"/>
    <property type="match status" value="1"/>
</dbReference>